<dbReference type="PANTHER" id="PTHR10519">
    <property type="entry name" value="GABA-B RECEPTOR"/>
    <property type="match status" value="1"/>
</dbReference>
<dbReference type="Proteomes" id="UP000695022">
    <property type="component" value="Unplaced"/>
</dbReference>
<dbReference type="InterPro" id="IPR017978">
    <property type="entry name" value="GPCR_3_C"/>
</dbReference>
<dbReference type="InterPro" id="IPR002455">
    <property type="entry name" value="GPCR3_GABA-B"/>
</dbReference>
<dbReference type="InterPro" id="IPR000337">
    <property type="entry name" value="GPCR_3"/>
</dbReference>
<keyword evidence="4" id="KW-0297">G-protein coupled receptor</keyword>
<dbReference type="CDD" id="cd15047">
    <property type="entry name" value="7tmC_GABA-B-like"/>
    <property type="match status" value="1"/>
</dbReference>
<evidence type="ECO:0000256" key="7">
    <source>
        <dbReference type="ARBA" id="ARBA00023180"/>
    </source>
</evidence>
<evidence type="ECO:0000256" key="1">
    <source>
        <dbReference type="ARBA" id="ARBA00004141"/>
    </source>
</evidence>
<feature type="transmembrane region" description="Helical" evidence="9">
    <location>
        <begin position="206"/>
        <end position="224"/>
    </location>
</feature>
<dbReference type="PROSITE" id="PS50259">
    <property type="entry name" value="G_PROTEIN_RECEP_F3_4"/>
    <property type="match status" value="1"/>
</dbReference>
<gene>
    <name evidence="12" type="primary">LOC106816879</name>
</gene>
<dbReference type="Pfam" id="PF00003">
    <property type="entry name" value="7tm_3"/>
    <property type="match status" value="1"/>
</dbReference>
<sequence>MSLIASLGIVTVLLLLVYNYAYRRERIVKMSSPQMNNVILTGCVLVYSTIFVDYTQGVHQTSKCQIRSYMLAIGLSMTFGGLFFKTWRVYYIFLNKQMKSRIIKDWALMIMVVILVVLNVIILSTWVVFDPLYIHVYNLTQEASTIEWDIILQYQMFVCESNHQAAFIGSLYVIHGLVLVFGAFLAWETKKVKFKEFNDSQMIGACIYNAAIIALVCVAMNYTIDTKPSALYGVTSGFLVFGTLMTEGIIFMPKIYQHLNSVAPTRSEAATSNSALSTDRHKASALFSSRINNHIAVAKEAMEVTMRKSY</sequence>
<evidence type="ECO:0000313" key="12">
    <source>
        <dbReference type="RefSeq" id="XP_014677008.1"/>
    </source>
</evidence>
<dbReference type="PRINTS" id="PR00248">
    <property type="entry name" value="GPCRMGR"/>
</dbReference>
<keyword evidence="7" id="KW-0325">Glycoprotein</keyword>
<keyword evidence="6" id="KW-0675">Receptor</keyword>
<keyword evidence="2 9" id="KW-0812">Transmembrane</keyword>
<feature type="transmembrane region" description="Helical" evidence="9">
    <location>
        <begin position="34"/>
        <end position="54"/>
    </location>
</feature>
<evidence type="ECO:0000256" key="5">
    <source>
        <dbReference type="ARBA" id="ARBA00023136"/>
    </source>
</evidence>
<evidence type="ECO:0000256" key="3">
    <source>
        <dbReference type="ARBA" id="ARBA00022989"/>
    </source>
</evidence>
<evidence type="ECO:0000256" key="2">
    <source>
        <dbReference type="ARBA" id="ARBA00022692"/>
    </source>
</evidence>
<keyword evidence="8" id="KW-0807">Transducer</keyword>
<evidence type="ECO:0000259" key="10">
    <source>
        <dbReference type="PROSITE" id="PS50259"/>
    </source>
</evidence>
<dbReference type="PANTHER" id="PTHR10519:SF20">
    <property type="entry name" value="G-PROTEIN COUPLED RECEPTOR 156-RELATED"/>
    <property type="match status" value="1"/>
</dbReference>
<dbReference type="GeneID" id="106816879"/>
<feature type="transmembrane region" description="Helical" evidence="9">
    <location>
        <begin position="230"/>
        <end position="251"/>
    </location>
</feature>
<evidence type="ECO:0000256" key="9">
    <source>
        <dbReference type="SAM" id="Phobius"/>
    </source>
</evidence>
<feature type="transmembrane region" description="Helical" evidence="9">
    <location>
        <begin position="165"/>
        <end position="186"/>
    </location>
</feature>
<evidence type="ECO:0000256" key="4">
    <source>
        <dbReference type="ARBA" id="ARBA00023040"/>
    </source>
</evidence>
<evidence type="ECO:0000256" key="6">
    <source>
        <dbReference type="ARBA" id="ARBA00023170"/>
    </source>
</evidence>
<keyword evidence="3 9" id="KW-1133">Transmembrane helix</keyword>
<reference evidence="12" key="1">
    <citation type="submission" date="2025-08" db="UniProtKB">
        <authorList>
            <consortium name="RefSeq"/>
        </authorList>
    </citation>
    <scope>IDENTIFICATION</scope>
</reference>
<keyword evidence="11" id="KW-1185">Reference proteome</keyword>
<feature type="transmembrane region" description="Helical" evidence="9">
    <location>
        <begin position="106"/>
        <end position="129"/>
    </location>
</feature>
<protein>
    <submittedName>
        <fullName evidence="12">Gamma-aminobutyric acid type B receptor subunit 2-like</fullName>
    </submittedName>
</protein>
<accession>A0ABM1EXT7</accession>
<name>A0ABM1EXT7_PRICU</name>
<feature type="transmembrane region" description="Helical" evidence="9">
    <location>
        <begin position="6"/>
        <end position="22"/>
    </location>
</feature>
<evidence type="ECO:0000313" key="11">
    <source>
        <dbReference type="Proteomes" id="UP000695022"/>
    </source>
</evidence>
<feature type="transmembrane region" description="Helical" evidence="9">
    <location>
        <begin position="66"/>
        <end position="85"/>
    </location>
</feature>
<proteinExistence type="predicted"/>
<dbReference type="PRINTS" id="PR01176">
    <property type="entry name" value="GABABRECEPTR"/>
</dbReference>
<evidence type="ECO:0000256" key="8">
    <source>
        <dbReference type="ARBA" id="ARBA00023224"/>
    </source>
</evidence>
<organism evidence="11 12">
    <name type="scientific">Priapulus caudatus</name>
    <name type="common">Priapulid worm</name>
    <dbReference type="NCBI Taxonomy" id="37621"/>
    <lineage>
        <taxon>Eukaryota</taxon>
        <taxon>Metazoa</taxon>
        <taxon>Ecdysozoa</taxon>
        <taxon>Scalidophora</taxon>
        <taxon>Priapulida</taxon>
        <taxon>Priapulimorpha</taxon>
        <taxon>Priapulimorphida</taxon>
        <taxon>Priapulidae</taxon>
        <taxon>Priapulus</taxon>
    </lineage>
</organism>
<feature type="domain" description="G-protein coupled receptors family 3 profile" evidence="10">
    <location>
        <begin position="1"/>
        <end position="256"/>
    </location>
</feature>
<keyword evidence="5 9" id="KW-0472">Membrane</keyword>
<comment type="subcellular location">
    <subcellularLocation>
        <location evidence="1">Membrane</location>
        <topology evidence="1">Multi-pass membrane protein</topology>
    </subcellularLocation>
</comment>
<dbReference type="RefSeq" id="XP_014677008.1">
    <property type="nucleotide sequence ID" value="XM_014821522.1"/>
</dbReference>